<protein>
    <submittedName>
        <fullName evidence="2">Uncharacterized protein</fullName>
    </submittedName>
</protein>
<proteinExistence type="predicted"/>
<evidence type="ECO:0000313" key="3">
    <source>
        <dbReference type="Proteomes" id="UP001237642"/>
    </source>
</evidence>
<dbReference type="InterPro" id="IPR011990">
    <property type="entry name" value="TPR-like_helical_dom_sf"/>
</dbReference>
<accession>A0AAD8MRJ7</accession>
<dbReference type="GO" id="GO:0005886">
    <property type="term" value="C:plasma membrane"/>
    <property type="evidence" value="ECO:0007669"/>
    <property type="project" value="TreeGrafter"/>
</dbReference>
<dbReference type="GO" id="GO:0005794">
    <property type="term" value="C:Golgi apparatus"/>
    <property type="evidence" value="ECO:0007669"/>
    <property type="project" value="TreeGrafter"/>
</dbReference>
<name>A0AAD8MRJ7_9APIA</name>
<evidence type="ECO:0000256" key="1">
    <source>
        <dbReference type="PROSITE-ProRule" id="PRU01006"/>
    </source>
</evidence>
<dbReference type="GO" id="GO:0009507">
    <property type="term" value="C:chloroplast"/>
    <property type="evidence" value="ECO:0007669"/>
    <property type="project" value="TreeGrafter"/>
</dbReference>
<gene>
    <name evidence="2" type="ORF">POM88_027987</name>
</gene>
<dbReference type="InterPro" id="IPR000547">
    <property type="entry name" value="Clathrin_H-chain/VPS_repeat"/>
</dbReference>
<dbReference type="SUPFAM" id="SSF48371">
    <property type="entry name" value="ARM repeat"/>
    <property type="match status" value="1"/>
</dbReference>
<reference evidence="2" key="2">
    <citation type="submission" date="2023-05" db="EMBL/GenBank/DDBJ databases">
        <authorList>
            <person name="Schelkunov M.I."/>
        </authorList>
    </citation>
    <scope>NUCLEOTIDE SEQUENCE</scope>
    <source>
        <strain evidence="2">Hsosn_3</strain>
        <tissue evidence="2">Leaf</tissue>
    </source>
</reference>
<sequence length="120" mass="13509">MKFKDIVVEVANVELYYEALDFFLESHPDLVNDVLNVLALQVDHTCVIRANNVFAVNEALNEISVEEEDYDLLRVSIDLHNNFNQIGLAHKVDGSSRFALFKKGSSLQGCHGLLHNPVNQ</sequence>
<feature type="repeat" description="CHCR" evidence="1">
    <location>
        <begin position="1"/>
        <end position="32"/>
    </location>
</feature>
<evidence type="ECO:0000313" key="2">
    <source>
        <dbReference type="EMBL" id="KAK1381243.1"/>
    </source>
</evidence>
<dbReference type="GO" id="GO:0006898">
    <property type="term" value="P:receptor-mediated endocytosis"/>
    <property type="evidence" value="ECO:0007669"/>
    <property type="project" value="TreeGrafter"/>
</dbReference>
<dbReference type="GO" id="GO:0032051">
    <property type="term" value="F:clathrin light chain binding"/>
    <property type="evidence" value="ECO:0007669"/>
    <property type="project" value="TreeGrafter"/>
</dbReference>
<dbReference type="Gene3D" id="1.25.40.10">
    <property type="entry name" value="Tetratricopeptide repeat domain"/>
    <property type="match status" value="1"/>
</dbReference>
<dbReference type="AlphaFoldDB" id="A0AAD8MRJ7"/>
<dbReference type="GO" id="GO:0009506">
    <property type="term" value="C:plasmodesma"/>
    <property type="evidence" value="ECO:0007669"/>
    <property type="project" value="TreeGrafter"/>
</dbReference>
<dbReference type="PANTHER" id="PTHR10292">
    <property type="entry name" value="CLATHRIN HEAVY CHAIN RELATED"/>
    <property type="match status" value="1"/>
</dbReference>
<dbReference type="InterPro" id="IPR016024">
    <property type="entry name" value="ARM-type_fold"/>
</dbReference>
<dbReference type="GO" id="GO:0071439">
    <property type="term" value="C:clathrin complex"/>
    <property type="evidence" value="ECO:0007669"/>
    <property type="project" value="TreeGrafter"/>
</dbReference>
<keyword evidence="3" id="KW-1185">Reference proteome</keyword>
<dbReference type="Proteomes" id="UP001237642">
    <property type="component" value="Unassembled WGS sequence"/>
</dbReference>
<dbReference type="EMBL" id="JAUIZM010000006">
    <property type="protein sequence ID" value="KAK1381243.1"/>
    <property type="molecule type" value="Genomic_DNA"/>
</dbReference>
<dbReference type="PANTHER" id="PTHR10292:SF34">
    <property type="entry name" value="CLATHRIN HEAVY CHAIN 1-RELATED"/>
    <property type="match status" value="1"/>
</dbReference>
<comment type="caution">
    <text evidence="2">The sequence shown here is derived from an EMBL/GenBank/DDBJ whole genome shotgun (WGS) entry which is preliminary data.</text>
</comment>
<dbReference type="GO" id="GO:0006886">
    <property type="term" value="P:intracellular protein transport"/>
    <property type="evidence" value="ECO:0007669"/>
    <property type="project" value="UniProtKB-UniRule"/>
</dbReference>
<organism evidence="2 3">
    <name type="scientific">Heracleum sosnowskyi</name>
    <dbReference type="NCBI Taxonomy" id="360622"/>
    <lineage>
        <taxon>Eukaryota</taxon>
        <taxon>Viridiplantae</taxon>
        <taxon>Streptophyta</taxon>
        <taxon>Embryophyta</taxon>
        <taxon>Tracheophyta</taxon>
        <taxon>Spermatophyta</taxon>
        <taxon>Magnoliopsida</taxon>
        <taxon>eudicotyledons</taxon>
        <taxon>Gunneridae</taxon>
        <taxon>Pentapetalae</taxon>
        <taxon>asterids</taxon>
        <taxon>campanulids</taxon>
        <taxon>Apiales</taxon>
        <taxon>Apiaceae</taxon>
        <taxon>Apioideae</taxon>
        <taxon>apioid superclade</taxon>
        <taxon>Tordylieae</taxon>
        <taxon>Tordyliinae</taxon>
        <taxon>Heracleum</taxon>
    </lineage>
</organism>
<dbReference type="PROSITE" id="PS50236">
    <property type="entry name" value="CHCR"/>
    <property type="match status" value="1"/>
</dbReference>
<reference evidence="2" key="1">
    <citation type="submission" date="2023-02" db="EMBL/GenBank/DDBJ databases">
        <title>Genome of toxic invasive species Heracleum sosnowskyi carries increased number of genes despite the absence of recent whole-genome duplications.</title>
        <authorList>
            <person name="Schelkunov M."/>
            <person name="Shtratnikova V."/>
            <person name="Makarenko M."/>
            <person name="Klepikova A."/>
            <person name="Omelchenko D."/>
            <person name="Novikova G."/>
            <person name="Obukhova E."/>
            <person name="Bogdanov V."/>
            <person name="Penin A."/>
            <person name="Logacheva M."/>
        </authorList>
    </citation>
    <scope>NUCLEOTIDE SEQUENCE</scope>
    <source>
        <strain evidence="2">Hsosn_3</strain>
        <tissue evidence="2">Leaf</tissue>
    </source>
</reference>